<dbReference type="EMBL" id="PGTD01000015">
    <property type="protein sequence ID" value="PJE29835.1"/>
    <property type="molecule type" value="Genomic_DNA"/>
</dbReference>
<dbReference type="InterPro" id="IPR016181">
    <property type="entry name" value="Acyl_CoA_acyltransferase"/>
</dbReference>
<protein>
    <recommendedName>
        <fullName evidence="1">N-acetyltransferase domain-containing protein</fullName>
    </recommendedName>
</protein>
<keyword evidence="5" id="KW-1185">Reference proteome</keyword>
<evidence type="ECO:0000313" key="3">
    <source>
        <dbReference type="EMBL" id="SNY54149.1"/>
    </source>
</evidence>
<evidence type="ECO:0000313" key="5">
    <source>
        <dbReference type="Proteomes" id="UP000231702"/>
    </source>
</evidence>
<dbReference type="Pfam" id="PF00583">
    <property type="entry name" value="Acetyltransf_1"/>
    <property type="match status" value="1"/>
</dbReference>
<gene>
    <name evidence="2" type="ORF">CVM39_08015</name>
    <name evidence="3" type="ORF">SAMN06297129_2758</name>
</gene>
<sequence>MLTPYLSELSGSAAQDYAHFDLYWQAPDRQPWVIGASEPQGFALIRQLETSGSDGVPVRQVAEFYIRPEARRAGLGQAAAAHIFAQNPGLWQIGILAGNAAARLFWPRAVAAAGGEMLQETHGDEGVARLHFQMKP</sequence>
<dbReference type="RefSeq" id="WP_097146474.1">
    <property type="nucleotide sequence ID" value="NZ_PGTD01000015.1"/>
</dbReference>
<organism evidence="3 4">
    <name type="scientific">Pseudooceanicola antarcticus</name>
    <dbReference type="NCBI Taxonomy" id="1247613"/>
    <lineage>
        <taxon>Bacteria</taxon>
        <taxon>Pseudomonadati</taxon>
        <taxon>Pseudomonadota</taxon>
        <taxon>Alphaproteobacteria</taxon>
        <taxon>Rhodobacterales</taxon>
        <taxon>Paracoccaceae</taxon>
        <taxon>Pseudooceanicola</taxon>
    </lineage>
</organism>
<evidence type="ECO:0000313" key="4">
    <source>
        <dbReference type="Proteomes" id="UP000231655"/>
    </source>
</evidence>
<dbReference type="InterPro" id="IPR000182">
    <property type="entry name" value="GNAT_dom"/>
</dbReference>
<dbReference type="OrthoDB" id="8479334at2"/>
<dbReference type="SUPFAM" id="SSF55729">
    <property type="entry name" value="Acyl-CoA N-acyltransferases (Nat)"/>
    <property type="match status" value="1"/>
</dbReference>
<dbReference type="EMBL" id="OBEA01000005">
    <property type="protein sequence ID" value="SNY54149.1"/>
    <property type="molecule type" value="Genomic_DNA"/>
</dbReference>
<dbReference type="Proteomes" id="UP000231655">
    <property type="component" value="Unassembled WGS sequence"/>
</dbReference>
<dbReference type="GO" id="GO:0016747">
    <property type="term" value="F:acyltransferase activity, transferring groups other than amino-acyl groups"/>
    <property type="evidence" value="ECO:0007669"/>
    <property type="project" value="InterPro"/>
</dbReference>
<reference evidence="2 5" key="2">
    <citation type="journal article" date="2018" name="Int. J. Syst. Evol. Microbiol.">
        <title>Pseudooceanicola lipolyticus sp. nov., a marine alphaproteobacterium, reclassification of Oceanicola flagellatus as Pseudooceanicola flagellatus comb. nov. and emended description of the genus Pseudooceanicola.</title>
        <authorList>
            <person name="Huang M.-M."/>
            <person name="Guo L.-L."/>
            <person name="Wu Y.-H."/>
            <person name="Lai Q.-L."/>
            <person name="Shao Z.-Z."/>
            <person name="Wang C.-S."/>
            <person name="Wu M."/>
            <person name="Xu X.-W."/>
        </authorList>
    </citation>
    <scope>NUCLEOTIDE SEQUENCE [LARGE SCALE GENOMIC DNA]</scope>
    <source>
        <strain evidence="2 5">Ar-45</strain>
    </source>
</reference>
<accession>A0A285J1G9</accession>
<evidence type="ECO:0000313" key="2">
    <source>
        <dbReference type="EMBL" id="PJE29835.1"/>
    </source>
</evidence>
<reference evidence="3 4" key="1">
    <citation type="submission" date="2017-09" db="EMBL/GenBank/DDBJ databases">
        <authorList>
            <person name="Ehlers B."/>
            <person name="Leendertz F.H."/>
        </authorList>
    </citation>
    <scope>NUCLEOTIDE SEQUENCE [LARGE SCALE GENOMIC DNA]</scope>
    <source>
        <strain evidence="3 4">CGMCC 1.12662</strain>
    </source>
</reference>
<name>A0A285J1G9_9RHOB</name>
<evidence type="ECO:0000259" key="1">
    <source>
        <dbReference type="Pfam" id="PF00583"/>
    </source>
</evidence>
<proteinExistence type="predicted"/>
<dbReference type="AlphaFoldDB" id="A0A285J1G9"/>
<dbReference type="Gene3D" id="3.40.630.30">
    <property type="match status" value="1"/>
</dbReference>
<dbReference type="Proteomes" id="UP000231702">
    <property type="component" value="Unassembled WGS sequence"/>
</dbReference>
<feature type="domain" description="N-acetyltransferase" evidence="1">
    <location>
        <begin position="16"/>
        <end position="105"/>
    </location>
</feature>